<evidence type="ECO:0000256" key="4">
    <source>
        <dbReference type="ARBA" id="ARBA00023163"/>
    </source>
</evidence>
<comment type="function">
    <text evidence="5">Transcriptional coactivator that stimulates GCN4-dependent transcriptional activity by bridging the DNA-binding region of GCN4 and TBP (SPT15), thereby recruiting TBP to GCN4-bound promoters. Involved in induction of the ribosome quality control (RQC) pathway; a pathway that degrades nascent peptide chains during problematic translation. Required to prevent stalled ribosomes from frameshifting.</text>
</comment>
<keyword evidence="3" id="KW-0238">DNA-binding</keyword>
<dbReference type="Pfam" id="PF01381">
    <property type="entry name" value="HTH_3"/>
    <property type="match status" value="1"/>
</dbReference>
<comment type="similarity">
    <text evidence="1">Belongs to the MBF1 family.</text>
</comment>
<dbReference type="InterPro" id="IPR013729">
    <property type="entry name" value="MBF1_N"/>
</dbReference>
<keyword evidence="4" id="KW-0804">Transcription</keyword>
<comment type="caution">
    <text evidence="8">The sequence shown here is derived from an EMBL/GenBank/DDBJ whole genome shotgun (WGS) entry which is preliminary data.</text>
</comment>
<evidence type="ECO:0000256" key="1">
    <source>
        <dbReference type="ARBA" id="ARBA00009802"/>
    </source>
</evidence>
<proteinExistence type="inferred from homology"/>
<dbReference type="GO" id="GO:0003677">
    <property type="term" value="F:DNA binding"/>
    <property type="evidence" value="ECO:0007669"/>
    <property type="project" value="UniProtKB-KW"/>
</dbReference>
<evidence type="ECO:0000256" key="2">
    <source>
        <dbReference type="ARBA" id="ARBA00023015"/>
    </source>
</evidence>
<dbReference type="Pfam" id="PF08523">
    <property type="entry name" value="MBF1"/>
    <property type="match status" value="1"/>
</dbReference>
<dbReference type="Proteomes" id="UP000663850">
    <property type="component" value="Unassembled WGS sequence"/>
</dbReference>
<protein>
    <recommendedName>
        <fullName evidence="7">HTH cro/C1-type domain-containing protein</fullName>
    </recommendedName>
</protein>
<dbReference type="PANTHER" id="PTHR10245">
    <property type="entry name" value="ENDOTHELIAL DIFFERENTIATION-RELATED FACTOR 1 MULTIPROTEIN BRIDGING FACTOR 1"/>
    <property type="match status" value="1"/>
</dbReference>
<reference evidence="8" key="1">
    <citation type="submission" date="2021-01" db="EMBL/GenBank/DDBJ databases">
        <authorList>
            <person name="Kaushik A."/>
        </authorList>
    </citation>
    <scope>NUCLEOTIDE SEQUENCE</scope>
    <source>
        <strain evidence="8">Type strain: AG8-Rh-89/</strain>
    </source>
</reference>
<name>A0A8H3CYY8_9AGAM</name>
<evidence type="ECO:0000259" key="7">
    <source>
        <dbReference type="PROSITE" id="PS50943"/>
    </source>
</evidence>
<accession>A0A8H3CYY8</accession>
<dbReference type="FunFam" id="1.10.260.40:FF:000018">
    <property type="entry name" value="Multiprotein bridging factor 1"/>
    <property type="match status" value="1"/>
</dbReference>
<evidence type="ECO:0000256" key="5">
    <source>
        <dbReference type="ARBA" id="ARBA00035107"/>
    </source>
</evidence>
<dbReference type="InterPro" id="IPR001387">
    <property type="entry name" value="Cro/C1-type_HTH"/>
</dbReference>
<evidence type="ECO:0000256" key="6">
    <source>
        <dbReference type="SAM" id="MobiDB-lite"/>
    </source>
</evidence>
<evidence type="ECO:0000313" key="8">
    <source>
        <dbReference type="EMBL" id="CAE6505355.1"/>
    </source>
</evidence>
<dbReference type="CDD" id="cd00093">
    <property type="entry name" value="HTH_XRE"/>
    <property type="match status" value="1"/>
</dbReference>
<feature type="domain" description="HTH cro/C1-type" evidence="7">
    <location>
        <begin position="106"/>
        <end position="160"/>
    </location>
</feature>
<keyword evidence="2" id="KW-0805">Transcription regulation</keyword>
<dbReference type="PROSITE" id="PS50943">
    <property type="entry name" value="HTH_CROC1"/>
    <property type="match status" value="1"/>
</dbReference>
<evidence type="ECO:0000313" key="9">
    <source>
        <dbReference type="Proteomes" id="UP000663850"/>
    </source>
</evidence>
<dbReference type="PANTHER" id="PTHR10245:SF15">
    <property type="entry name" value="ENDOTHELIAL DIFFERENTIATION-RELATED FACTOR 1"/>
    <property type="match status" value="1"/>
</dbReference>
<dbReference type="InterPro" id="IPR010982">
    <property type="entry name" value="Lambda_DNA-bd_dom_sf"/>
</dbReference>
<evidence type="ECO:0000256" key="3">
    <source>
        <dbReference type="ARBA" id="ARBA00023125"/>
    </source>
</evidence>
<dbReference type="AlphaFoldDB" id="A0A8H3CYY8"/>
<gene>
    <name evidence="8" type="ORF">RDB_LOCUS100613</name>
</gene>
<dbReference type="Gene3D" id="1.10.260.40">
    <property type="entry name" value="lambda repressor-like DNA-binding domains"/>
    <property type="match status" value="1"/>
</dbReference>
<dbReference type="EMBL" id="CAJMWZ010005375">
    <property type="protein sequence ID" value="CAE6505355.1"/>
    <property type="molecule type" value="Genomic_DNA"/>
</dbReference>
<sequence length="173" mass="18542">MSDDWDAQVVIGNKAKVPKVAKGNSEVNDWDTKVVIGNKAKTAKVTKGNSEVNAARRAGAVVSTDKKTTVTNKGHVGPDHQKIAKLDRDNDVAPPPKINASVGKAMQTARMELKLSQKDVAAKINEKQSVLQDYESGKAIPNPQILGKLERALGVKLRGNDIGKKLEGPKKST</sequence>
<organism evidence="8 9">
    <name type="scientific">Rhizoctonia solani</name>
    <dbReference type="NCBI Taxonomy" id="456999"/>
    <lineage>
        <taxon>Eukaryota</taxon>
        <taxon>Fungi</taxon>
        <taxon>Dikarya</taxon>
        <taxon>Basidiomycota</taxon>
        <taxon>Agaricomycotina</taxon>
        <taxon>Agaricomycetes</taxon>
        <taxon>Cantharellales</taxon>
        <taxon>Ceratobasidiaceae</taxon>
        <taxon>Rhizoctonia</taxon>
    </lineage>
</organism>
<feature type="region of interest" description="Disordered" evidence="6">
    <location>
        <begin position="85"/>
        <end position="104"/>
    </location>
</feature>
<dbReference type="SUPFAM" id="SSF47413">
    <property type="entry name" value="lambda repressor-like DNA-binding domains"/>
    <property type="match status" value="1"/>
</dbReference>
<dbReference type="GO" id="GO:0005634">
    <property type="term" value="C:nucleus"/>
    <property type="evidence" value="ECO:0007669"/>
    <property type="project" value="TreeGrafter"/>
</dbReference>
<feature type="region of interest" description="Disordered" evidence="6">
    <location>
        <begin position="58"/>
        <end position="80"/>
    </location>
</feature>
<dbReference type="SMART" id="SM00530">
    <property type="entry name" value="HTH_XRE"/>
    <property type="match status" value="1"/>
</dbReference>